<organism evidence="1 2">
    <name type="scientific">Durusdinium trenchii</name>
    <dbReference type="NCBI Taxonomy" id="1381693"/>
    <lineage>
        <taxon>Eukaryota</taxon>
        <taxon>Sar</taxon>
        <taxon>Alveolata</taxon>
        <taxon>Dinophyceae</taxon>
        <taxon>Suessiales</taxon>
        <taxon>Symbiodiniaceae</taxon>
        <taxon>Durusdinium</taxon>
    </lineage>
</organism>
<evidence type="ECO:0000313" key="2">
    <source>
        <dbReference type="Proteomes" id="UP001642464"/>
    </source>
</evidence>
<keyword evidence="2" id="KW-1185">Reference proteome</keyword>
<dbReference type="Proteomes" id="UP001642464">
    <property type="component" value="Unassembled WGS sequence"/>
</dbReference>
<dbReference type="EMBL" id="CAXAMM010003738">
    <property type="protein sequence ID" value="CAK9001060.1"/>
    <property type="molecule type" value="Genomic_DNA"/>
</dbReference>
<reference evidence="1 2" key="1">
    <citation type="submission" date="2024-02" db="EMBL/GenBank/DDBJ databases">
        <authorList>
            <person name="Chen Y."/>
            <person name="Shah S."/>
            <person name="Dougan E. K."/>
            <person name="Thang M."/>
            <person name="Chan C."/>
        </authorList>
    </citation>
    <scope>NUCLEOTIDE SEQUENCE [LARGE SCALE GENOMIC DNA]</scope>
</reference>
<sequence>MICKDIGASVISLKSDVPELDDHLTTCKKNCAGCCLAKNYRHWRRHLSDIPWLAFKTHRDGTIGVGCILCSFSEAKGACGLFELQRSQLKLTKLERHQLTECHKKAWARASEATGLPGPPVTDSCKDAPPVEVFQAALKRRLEGLACQSGIPDHGVGADKCRQLSFCLAEAKRMMVRNWILERSVTIALQQDERHQRLLLRFTAASGELERKSGVIGLAKNFGSAAGSIAKATERIIRQFCTPGSMILGGPAQELPVHQGLLQAFRQKTEVFVADNAGDEQKASELLRHKILAEDGTPFLANLRLGFRDSAHASRRIIKRPFEADPALSDIMNSVFFGAHSIVAAIENSILLKNRLEHHCSKCSNLPSVRSLSLAKQRFDSTQKPIGRFVLYFVPFLTTVIELSRESRGDLNGMRASAFLAYCSEEVLLQIAMIADAGDEGGQLVRALDKELPASEELASTLSSFQMKIACLFGDEPVCLSTGYTHHMILTLQEREYVLPTLDGRGVRTLGGPGSITAQMVEQCLRRMRGWVQLANAVIAHEFPEWDLITCFQIFNVTAERATVTNQTRDSHVRRLAKFFSVDLVQFRAQLDDLSAIARVYCQNSSCTSLAAWQHTIKEVLRCPKRRAQHPCHIVQPVLARWAGWTSSSCGVEQSFGHSTHFSTARQSHASEASECNDMTLMLDHDEAAEGEQIRLAMQVWQQVYAAPREHKRPRLDKGVPRRAKKEGTEIGWIRDRRSQVQEAIQIHHGRPVTFDVNDLPWGDSHKKEVDFQKDARLKRKLQALKDGHLLPHEADAELESFILHLHAKKSDLLKPVDITENEKKKNKIYAGPRKPFFLQTDCSNRVRAFLCPGVESSPVRELGFTVVRDPTMADVIVATQLKALPEKVHLCALLRGSYVLDTATLRGEQGFCVKFTGVGCLQRCVWATSDFKQEKPDLYSTMRTVVDDCLARSTWQWLDTVDEFLQGRGVKFIALVTQRQKEQQ</sequence>
<evidence type="ECO:0000313" key="1">
    <source>
        <dbReference type="EMBL" id="CAK9001060.1"/>
    </source>
</evidence>
<comment type="caution">
    <text evidence="1">The sequence shown here is derived from an EMBL/GenBank/DDBJ whole genome shotgun (WGS) entry which is preliminary data.</text>
</comment>
<accession>A0ABP0II70</accession>
<proteinExistence type="predicted"/>
<feature type="non-terminal residue" evidence="1">
    <location>
        <position position="985"/>
    </location>
</feature>
<gene>
    <name evidence="1" type="ORF">SCF082_LOCUS6764</name>
</gene>
<protein>
    <submittedName>
        <fullName evidence="1">Uncharacterized protein</fullName>
    </submittedName>
</protein>
<name>A0ABP0II70_9DINO</name>